<dbReference type="InterPro" id="IPR010559">
    <property type="entry name" value="Sig_transdc_His_kin_internal"/>
</dbReference>
<keyword evidence="6" id="KW-1133">Transmembrane helix</keyword>
<dbReference type="InterPro" id="IPR036890">
    <property type="entry name" value="HATPase_C_sf"/>
</dbReference>
<evidence type="ECO:0000259" key="7">
    <source>
        <dbReference type="PROSITE" id="PS50885"/>
    </source>
</evidence>
<proteinExistence type="predicted"/>
<feature type="transmembrane region" description="Helical" evidence="6">
    <location>
        <begin position="12"/>
        <end position="36"/>
    </location>
</feature>
<dbReference type="InterPro" id="IPR003594">
    <property type="entry name" value="HATPase_dom"/>
</dbReference>
<keyword evidence="6" id="KW-0472">Membrane</keyword>
<comment type="caution">
    <text evidence="8">The sequence shown here is derived from an EMBL/GenBank/DDBJ whole genome shotgun (WGS) entry which is preliminary data.</text>
</comment>
<keyword evidence="5" id="KW-0175">Coiled coil</keyword>
<evidence type="ECO:0000313" key="9">
    <source>
        <dbReference type="Proteomes" id="UP000005561"/>
    </source>
</evidence>
<keyword evidence="9" id="KW-1185">Reference proteome</keyword>
<evidence type="ECO:0000256" key="1">
    <source>
        <dbReference type="ARBA" id="ARBA00004370"/>
    </source>
</evidence>
<reference evidence="8" key="1">
    <citation type="submission" date="2009-07" db="EMBL/GenBank/DDBJ databases">
        <authorList>
            <person name="Weinstock G."/>
            <person name="Sodergren E."/>
            <person name="Clifton S."/>
            <person name="Fulton L."/>
            <person name="Fulton B."/>
            <person name="Courtney L."/>
            <person name="Fronick C."/>
            <person name="Harrison M."/>
            <person name="Strong C."/>
            <person name="Farmer C."/>
            <person name="Delahaunty K."/>
            <person name="Markovic C."/>
            <person name="Hall O."/>
            <person name="Minx P."/>
            <person name="Tomlinson C."/>
            <person name="Mitreva M."/>
            <person name="Nelson J."/>
            <person name="Hou S."/>
            <person name="Wollam A."/>
            <person name="Pepin K.H."/>
            <person name="Johnson M."/>
            <person name="Bhonagiri V."/>
            <person name="Nash W.E."/>
            <person name="Warren W."/>
            <person name="Chinwalla A."/>
            <person name="Mardis E.R."/>
            <person name="Wilson R.K."/>
        </authorList>
    </citation>
    <scope>NUCLEOTIDE SEQUENCE [LARGE SCALE GENOMIC DNA]</scope>
    <source>
        <strain evidence="8">DSM 14469</strain>
    </source>
</reference>
<evidence type="ECO:0000256" key="6">
    <source>
        <dbReference type="SAM" id="Phobius"/>
    </source>
</evidence>
<dbReference type="RefSeq" id="WP_006863963.1">
    <property type="nucleotide sequence ID" value="NZ_ACCL02000024.1"/>
</dbReference>
<dbReference type="SMART" id="SM00387">
    <property type="entry name" value="HATPase_c"/>
    <property type="match status" value="1"/>
</dbReference>
<dbReference type="GO" id="GO:0000155">
    <property type="term" value="F:phosphorelay sensor kinase activity"/>
    <property type="evidence" value="ECO:0007669"/>
    <property type="project" value="InterPro"/>
</dbReference>
<dbReference type="STRING" id="168384.SAMN05660368_03480"/>
<dbReference type="Gene3D" id="6.10.340.10">
    <property type="match status" value="1"/>
</dbReference>
<dbReference type="Pfam" id="PF02518">
    <property type="entry name" value="HATPase_c"/>
    <property type="match status" value="1"/>
</dbReference>
<keyword evidence="6" id="KW-0812">Transmembrane</keyword>
<evidence type="ECO:0000313" key="8">
    <source>
        <dbReference type="EMBL" id="EET58913.1"/>
    </source>
</evidence>
<dbReference type="EMBL" id="ACCL02000024">
    <property type="protein sequence ID" value="EET58913.1"/>
    <property type="molecule type" value="Genomic_DNA"/>
</dbReference>
<keyword evidence="2" id="KW-0597">Phosphoprotein</keyword>
<comment type="subcellular location">
    <subcellularLocation>
        <location evidence="1">Membrane</location>
    </subcellularLocation>
</comment>
<keyword evidence="3" id="KW-0808">Transferase</keyword>
<dbReference type="AlphaFoldDB" id="C6LKL4"/>
<dbReference type="InterPro" id="IPR050640">
    <property type="entry name" value="Bact_2-comp_sensor_kinase"/>
</dbReference>
<dbReference type="Pfam" id="PF06580">
    <property type="entry name" value="His_kinase"/>
    <property type="match status" value="1"/>
</dbReference>
<dbReference type="InterPro" id="IPR003660">
    <property type="entry name" value="HAMP_dom"/>
</dbReference>
<dbReference type="OrthoDB" id="9809348at2"/>
<dbReference type="PANTHER" id="PTHR34220:SF7">
    <property type="entry name" value="SENSOR HISTIDINE KINASE YPDA"/>
    <property type="match status" value="1"/>
</dbReference>
<feature type="domain" description="HAMP" evidence="7">
    <location>
        <begin position="328"/>
        <end position="380"/>
    </location>
</feature>
<keyword evidence="4" id="KW-0418">Kinase</keyword>
<dbReference type="PROSITE" id="PS50885">
    <property type="entry name" value="HAMP"/>
    <property type="match status" value="1"/>
</dbReference>
<evidence type="ECO:0000256" key="3">
    <source>
        <dbReference type="ARBA" id="ARBA00022679"/>
    </source>
</evidence>
<name>C6LKL4_9FIRM</name>
<feature type="coiled-coil region" evidence="5">
    <location>
        <begin position="368"/>
        <end position="395"/>
    </location>
</feature>
<dbReference type="SMART" id="SM00304">
    <property type="entry name" value="HAMP"/>
    <property type="match status" value="1"/>
</dbReference>
<dbReference type="PANTHER" id="PTHR34220">
    <property type="entry name" value="SENSOR HISTIDINE KINASE YPDA"/>
    <property type="match status" value="1"/>
</dbReference>
<dbReference type="Gene3D" id="3.30.565.10">
    <property type="entry name" value="Histidine kinase-like ATPase, C-terminal domain"/>
    <property type="match status" value="1"/>
</dbReference>
<evidence type="ECO:0000256" key="2">
    <source>
        <dbReference type="ARBA" id="ARBA00022553"/>
    </source>
</evidence>
<protein>
    <submittedName>
        <fullName evidence="8">HAMP domain protein</fullName>
    </submittedName>
</protein>
<gene>
    <name evidence="8" type="ORF">BRYFOR_09202</name>
</gene>
<feature type="transmembrane region" description="Helical" evidence="6">
    <location>
        <begin position="301"/>
        <end position="326"/>
    </location>
</feature>
<evidence type="ECO:0000256" key="5">
    <source>
        <dbReference type="SAM" id="Coils"/>
    </source>
</evidence>
<evidence type="ECO:0000256" key="4">
    <source>
        <dbReference type="ARBA" id="ARBA00022777"/>
    </source>
</evidence>
<dbReference type="eggNOG" id="COG2972">
    <property type="taxonomic scope" value="Bacteria"/>
</dbReference>
<dbReference type="SUPFAM" id="SSF55874">
    <property type="entry name" value="ATPase domain of HSP90 chaperone/DNA topoisomerase II/histidine kinase"/>
    <property type="match status" value="1"/>
</dbReference>
<sequence>MKRPFYKTIRGRLVLILLTIILFLGIGISSFSYLLFYRDLRKTAIQSTETNLELLTENVNDSLDDIISLLYWCQTNDQLTKFLLSQRGSEKYASITSLATDVLNTTFVTNASKNYIQRLVIGSPERSDFLQVVNTNYSVDKPIPELITQLSFFEEHMETPRLEDVRLQMIDEPFTRRSGKIIPIIRPIQNPYTSGSIGFVYLALDISLLTDELGVHTLDEYGELLFCMNGQYYRIADDSIVPSGQTLSLTDYPETYQVRSDTSVYYTDTASGRSIAVLRPLDLNGCSVVQLIMPEQFRQQFAHYFLLILLIFLLILVIGIIMIAILTRTITHPVELLRNRISLIAGGDFSQDSSILWDSELGDMGQDINQLSSDIQTLINKRLEVENEKQAYEYRLLQSQVNPHFLYNTLNSIKWMATIQNAPGIAEMTTALSGLLKNISKGSSTLVTIRQEFALLEDYFIIQKYRYGGMIQMKFEIEDETLCDNEIPRFSLQPIVENSIFHGIEPKGQPGLIRIHLFAPDDKTVQIDVTDNGTGIEPEKIKTLLTENAGGQGSFFRNIGISNVNKRLQYTYGDRFGLKITSETGSYTTVSVLLPHKLIKEENYNAETSDC</sequence>
<accession>C6LKL4</accession>
<organism evidence="8 9">
    <name type="scientific">Marvinbryantia formatexigens DSM 14469</name>
    <dbReference type="NCBI Taxonomy" id="478749"/>
    <lineage>
        <taxon>Bacteria</taxon>
        <taxon>Bacillati</taxon>
        <taxon>Bacillota</taxon>
        <taxon>Clostridia</taxon>
        <taxon>Lachnospirales</taxon>
        <taxon>Lachnospiraceae</taxon>
        <taxon>Marvinbryantia</taxon>
    </lineage>
</organism>
<dbReference type="GO" id="GO:0016020">
    <property type="term" value="C:membrane"/>
    <property type="evidence" value="ECO:0007669"/>
    <property type="project" value="UniProtKB-SubCell"/>
</dbReference>
<dbReference type="Proteomes" id="UP000005561">
    <property type="component" value="Unassembled WGS sequence"/>
</dbReference>
<dbReference type="SUPFAM" id="SSF158472">
    <property type="entry name" value="HAMP domain-like"/>
    <property type="match status" value="1"/>
</dbReference>